<name>A0AA86MVF9_9BACT</name>
<feature type="region of interest" description="Disordered" evidence="1">
    <location>
        <begin position="56"/>
        <end position="97"/>
    </location>
</feature>
<protein>
    <submittedName>
        <fullName evidence="2">Uncharacterized protein</fullName>
    </submittedName>
</protein>
<dbReference type="AlphaFoldDB" id="A0AA86MVF9"/>
<gene>
    <name evidence="2" type="ORF">DNFV4_00131</name>
</gene>
<evidence type="ECO:0000313" key="2">
    <source>
        <dbReference type="EMBL" id="CAI4029713.1"/>
    </source>
</evidence>
<dbReference type="KEGG" id="nti:DNFV4_00131"/>
<evidence type="ECO:0000313" key="3">
    <source>
        <dbReference type="Proteomes" id="UP001179121"/>
    </source>
</evidence>
<evidence type="ECO:0000256" key="1">
    <source>
        <dbReference type="SAM" id="MobiDB-lite"/>
    </source>
</evidence>
<dbReference type="EMBL" id="OX365700">
    <property type="protein sequence ID" value="CAI4029713.1"/>
    <property type="molecule type" value="Genomic_DNA"/>
</dbReference>
<accession>A0AA86MVF9</accession>
<reference evidence="2" key="1">
    <citation type="submission" date="2022-10" db="EMBL/GenBank/DDBJ databases">
        <authorList>
            <person name="Koch H."/>
        </authorList>
    </citation>
    <scope>NUCLEOTIDE SEQUENCE</scope>
    <source>
        <strain evidence="2">DNF</strain>
    </source>
</reference>
<dbReference type="Proteomes" id="UP001179121">
    <property type="component" value="Chromosome"/>
</dbReference>
<sequence>MKKLPVARSGFVLVLVVLVNAGMVWAQSHDASDDDPSRHEAMVTFIQDRAAECRPFPSHEYRDGDRSETRGEEERSATSDAVRGQEGITEPRPSINDGVKVAEDMRCRQCRRKCAADSLRCRSQCAGDAPVWSIAKSEQRSARPCASSSFSASDQSTLDCHPSCSHNTCSHYWMQQSD</sequence>
<organism evidence="2 3">
    <name type="scientific">Nitrospira tepida</name>
    <dbReference type="NCBI Taxonomy" id="2973512"/>
    <lineage>
        <taxon>Bacteria</taxon>
        <taxon>Pseudomonadati</taxon>
        <taxon>Nitrospirota</taxon>
        <taxon>Nitrospiria</taxon>
        <taxon>Nitrospirales</taxon>
        <taxon>Nitrospiraceae</taxon>
        <taxon>Nitrospira</taxon>
    </lineage>
</organism>
<keyword evidence="3" id="KW-1185">Reference proteome</keyword>
<proteinExistence type="predicted"/>
<feature type="compositionally biased region" description="Basic and acidic residues" evidence="1">
    <location>
        <begin position="56"/>
        <end position="77"/>
    </location>
</feature>